<feature type="domain" description="Response regulatory" evidence="2">
    <location>
        <begin position="4"/>
        <end position="120"/>
    </location>
</feature>
<keyword evidence="1" id="KW-0597">Phosphoprotein</keyword>
<reference evidence="3" key="1">
    <citation type="journal article" date="2014" name="Front. Microbiol.">
        <title>High frequency of phylogenetically diverse reductive dehalogenase-homologous genes in deep subseafloor sedimentary metagenomes.</title>
        <authorList>
            <person name="Kawai M."/>
            <person name="Futagami T."/>
            <person name="Toyoda A."/>
            <person name="Takaki Y."/>
            <person name="Nishi S."/>
            <person name="Hori S."/>
            <person name="Arai W."/>
            <person name="Tsubouchi T."/>
            <person name="Morono Y."/>
            <person name="Uchiyama I."/>
            <person name="Ito T."/>
            <person name="Fujiyama A."/>
            <person name="Inagaki F."/>
            <person name="Takami H."/>
        </authorList>
    </citation>
    <scope>NUCLEOTIDE SEQUENCE</scope>
    <source>
        <strain evidence="3">Expedition CK06-06</strain>
    </source>
</reference>
<protein>
    <recommendedName>
        <fullName evidence="2">Response regulatory domain-containing protein</fullName>
    </recommendedName>
</protein>
<dbReference type="InterPro" id="IPR011006">
    <property type="entry name" value="CheY-like_superfamily"/>
</dbReference>
<comment type="caution">
    <text evidence="3">The sequence shown here is derived from an EMBL/GenBank/DDBJ whole genome shotgun (WGS) entry which is preliminary data.</text>
</comment>
<dbReference type="Gene3D" id="3.40.50.2300">
    <property type="match status" value="1"/>
</dbReference>
<proteinExistence type="predicted"/>
<feature type="non-terminal residue" evidence="3">
    <location>
        <position position="1"/>
    </location>
</feature>
<dbReference type="AlphaFoldDB" id="X0UJU2"/>
<name>X0UJU2_9ZZZZ</name>
<dbReference type="InterPro" id="IPR001789">
    <property type="entry name" value="Sig_transdc_resp-reg_receiver"/>
</dbReference>
<evidence type="ECO:0000259" key="2">
    <source>
        <dbReference type="PROSITE" id="PS50110"/>
    </source>
</evidence>
<dbReference type="PROSITE" id="PS50110">
    <property type="entry name" value="RESPONSE_REGULATORY"/>
    <property type="match status" value="1"/>
</dbReference>
<organism evidence="3">
    <name type="scientific">marine sediment metagenome</name>
    <dbReference type="NCBI Taxonomy" id="412755"/>
    <lineage>
        <taxon>unclassified sequences</taxon>
        <taxon>metagenomes</taxon>
        <taxon>ecological metagenomes</taxon>
    </lineage>
</organism>
<dbReference type="PANTHER" id="PTHR44591">
    <property type="entry name" value="STRESS RESPONSE REGULATOR PROTEIN 1"/>
    <property type="match status" value="1"/>
</dbReference>
<dbReference type="EMBL" id="BARS01025592">
    <property type="protein sequence ID" value="GAG05870.1"/>
    <property type="molecule type" value="Genomic_DNA"/>
</dbReference>
<sequence length="124" mass="14005">GNEHILFIDDERAIVDVGKQILERLGYDVVTITSSTAALELFRAQSDKFDLVITDMTMPNMTGEELARELMNIRPDIPIILCSGYSKKITEVKTKDIGIRAFVVKPILKREIAETIRRVLDEKG</sequence>
<dbReference type="Pfam" id="PF00072">
    <property type="entry name" value="Response_reg"/>
    <property type="match status" value="1"/>
</dbReference>
<accession>X0UJU2</accession>
<evidence type="ECO:0000256" key="1">
    <source>
        <dbReference type="ARBA" id="ARBA00022553"/>
    </source>
</evidence>
<dbReference type="GO" id="GO:0000160">
    <property type="term" value="P:phosphorelay signal transduction system"/>
    <property type="evidence" value="ECO:0007669"/>
    <property type="project" value="InterPro"/>
</dbReference>
<evidence type="ECO:0000313" key="3">
    <source>
        <dbReference type="EMBL" id="GAG05870.1"/>
    </source>
</evidence>
<gene>
    <name evidence="3" type="ORF">S01H1_40413</name>
</gene>
<dbReference type="InterPro" id="IPR050595">
    <property type="entry name" value="Bact_response_regulator"/>
</dbReference>
<dbReference type="SUPFAM" id="SSF52172">
    <property type="entry name" value="CheY-like"/>
    <property type="match status" value="1"/>
</dbReference>
<dbReference type="CDD" id="cd00156">
    <property type="entry name" value="REC"/>
    <property type="match status" value="1"/>
</dbReference>
<dbReference type="SMART" id="SM00448">
    <property type="entry name" value="REC"/>
    <property type="match status" value="1"/>
</dbReference>
<dbReference type="PANTHER" id="PTHR44591:SF3">
    <property type="entry name" value="RESPONSE REGULATORY DOMAIN-CONTAINING PROTEIN"/>
    <property type="match status" value="1"/>
</dbReference>